<evidence type="ECO:0000313" key="3">
    <source>
        <dbReference type="Proteomes" id="UP000320585"/>
    </source>
</evidence>
<dbReference type="InterPro" id="IPR024320">
    <property type="entry name" value="LPG_synthase_C"/>
</dbReference>
<dbReference type="EMBL" id="AP019697">
    <property type="protein sequence ID" value="BBK25731.1"/>
    <property type="molecule type" value="Genomic_DNA"/>
</dbReference>
<sequence length="309" mass="36609">MYTEQIYKEMGIIEFHPFRIEDKKMIDGFFRIHHYEQIDCTFNTLFIWQKAHDTSWAVQDNILFIRAGHGKDLFFLPPFAKEEEEFKHGLDLIHEELDKLGMPFRLKSASRWVTEQIERLLPGKYDFIEDRDNEEYVYRTADMISLPGKKLRMKKNHLNAFLRQYGGDYTYESITKENMEDAKAGIHEWFERHGDIEEEEEAMKICFDNWDELGVKGAIIRIYGKVEAFTNGDLVNERMAHIIFEKANPNIRGLYQAINRDFLIHEFADTEFVNREEDLGIEGLREAKMGYNPDHLTEKFDVVLKKSSD</sequence>
<dbReference type="PANTHER" id="PTHR41373:SF1">
    <property type="entry name" value="PHOSPHATIDYLGLYCEROL LYSYLTRANSFERASE C-TERMINAL DOMAIN-CONTAINING PROTEIN"/>
    <property type="match status" value="1"/>
</dbReference>
<dbReference type="InterPro" id="IPR016181">
    <property type="entry name" value="Acyl_CoA_acyltransferase"/>
</dbReference>
<accession>A0A8D5A3F7</accession>
<dbReference type="AlphaFoldDB" id="A0A8D5A3F7"/>
<dbReference type="Pfam" id="PF09924">
    <property type="entry name" value="LPG_synthase_C"/>
    <property type="match status" value="1"/>
</dbReference>
<keyword evidence="3" id="KW-1185">Reference proteome</keyword>
<dbReference type="RefSeq" id="WP_232518037.1">
    <property type="nucleotide sequence ID" value="NZ_AP019697.1"/>
</dbReference>
<evidence type="ECO:0000313" key="2">
    <source>
        <dbReference type="EMBL" id="BBK25731.1"/>
    </source>
</evidence>
<evidence type="ECO:0000259" key="1">
    <source>
        <dbReference type="Pfam" id="PF09924"/>
    </source>
</evidence>
<name>A0A8D5A3F7_9FIRM</name>
<feature type="domain" description="Phosphatidylglycerol lysyltransferase C-terminal" evidence="1">
    <location>
        <begin position="39"/>
        <end position="300"/>
    </location>
</feature>
<dbReference type="InterPro" id="IPR016732">
    <property type="entry name" value="UCP018688"/>
</dbReference>
<protein>
    <recommendedName>
        <fullName evidence="1">Phosphatidylglycerol lysyltransferase C-terminal domain-containing protein</fullName>
    </recommendedName>
</protein>
<proteinExistence type="predicted"/>
<dbReference type="Proteomes" id="UP000320585">
    <property type="component" value="Chromosome"/>
</dbReference>
<gene>
    <name evidence="2" type="ORF">Dia5BBH33_16660</name>
</gene>
<dbReference type="PANTHER" id="PTHR41373">
    <property type="entry name" value="DUF2156 DOMAIN-CONTAINING PROTEIN"/>
    <property type="match status" value="1"/>
</dbReference>
<reference evidence="3" key="1">
    <citation type="submission" date="2019-05" db="EMBL/GenBank/DDBJ databases">
        <title>Complete genome sequencing of Dialister sp. strain 5BBH33.</title>
        <authorList>
            <person name="Sakamoto M."/>
            <person name="Murakami T."/>
            <person name="Mori H."/>
        </authorList>
    </citation>
    <scope>NUCLEOTIDE SEQUENCE [LARGE SCALE GENOMIC DNA]</scope>
    <source>
        <strain evidence="3">5BBH33</strain>
    </source>
</reference>
<dbReference type="PIRSF" id="PIRSF018688">
    <property type="entry name" value="UCP018688"/>
    <property type="match status" value="1"/>
</dbReference>
<dbReference type="KEGG" id="dho:Dia5BBH33_16660"/>
<dbReference type="GeneID" id="92716886"/>
<organism evidence="2 3">
    <name type="scientific">Dialister hominis</name>
    <dbReference type="NCBI Taxonomy" id="2582419"/>
    <lineage>
        <taxon>Bacteria</taxon>
        <taxon>Bacillati</taxon>
        <taxon>Bacillota</taxon>
        <taxon>Negativicutes</taxon>
        <taxon>Veillonellales</taxon>
        <taxon>Veillonellaceae</taxon>
        <taxon>Dialister</taxon>
    </lineage>
</organism>
<dbReference type="SUPFAM" id="SSF55729">
    <property type="entry name" value="Acyl-CoA N-acyltransferases (Nat)"/>
    <property type="match status" value="2"/>
</dbReference>
<dbReference type="Gene3D" id="3.40.630.30">
    <property type="match status" value="1"/>
</dbReference>